<name>A0A2T5FZ57_9SPHN</name>
<dbReference type="Gene3D" id="1.10.760.10">
    <property type="entry name" value="Cytochrome c-like domain"/>
    <property type="match status" value="1"/>
</dbReference>
<keyword evidence="9" id="KW-1185">Reference proteome</keyword>
<feature type="domain" description="Cytochrome c" evidence="7">
    <location>
        <begin position="16"/>
        <end position="115"/>
    </location>
</feature>
<sequence>MLGALAVPFPASVAIGQASDGATLFKRQCGVCHSKTVGARSGMGPNLAGVVGRNAGSVANFAYSPALKAYAKPWSRDELDRFLSGPFKAVPGTRMTVTVRDANQRAALIDYLSTP</sequence>
<keyword evidence="3 6" id="KW-0479">Metal-binding</keyword>
<comment type="caution">
    <text evidence="8">The sequence shown here is derived from an EMBL/GenBank/DDBJ whole genome shotgun (WGS) entry which is preliminary data.</text>
</comment>
<dbReference type="OrthoDB" id="9805828at2"/>
<evidence type="ECO:0000259" key="7">
    <source>
        <dbReference type="PROSITE" id="PS51007"/>
    </source>
</evidence>
<keyword evidence="5 6" id="KW-0408">Iron</keyword>
<dbReference type="PROSITE" id="PS51007">
    <property type="entry name" value="CYTC"/>
    <property type="match status" value="1"/>
</dbReference>
<dbReference type="GO" id="GO:0020037">
    <property type="term" value="F:heme binding"/>
    <property type="evidence" value="ECO:0007669"/>
    <property type="project" value="InterPro"/>
</dbReference>
<proteinExistence type="predicted"/>
<accession>A0A2T5FZ57</accession>
<keyword evidence="1" id="KW-0813">Transport</keyword>
<dbReference type="PANTHER" id="PTHR11961">
    <property type="entry name" value="CYTOCHROME C"/>
    <property type="match status" value="1"/>
</dbReference>
<dbReference type="SUPFAM" id="SSF46626">
    <property type="entry name" value="Cytochrome c"/>
    <property type="match status" value="1"/>
</dbReference>
<dbReference type="InterPro" id="IPR036909">
    <property type="entry name" value="Cyt_c-like_dom_sf"/>
</dbReference>
<evidence type="ECO:0000256" key="4">
    <source>
        <dbReference type="ARBA" id="ARBA00022982"/>
    </source>
</evidence>
<keyword evidence="4" id="KW-0249">Electron transport</keyword>
<dbReference type="PRINTS" id="PR00604">
    <property type="entry name" value="CYTCHRMECIAB"/>
</dbReference>
<organism evidence="8 9">
    <name type="scientific">Sphingomonas oleivorans</name>
    <dbReference type="NCBI Taxonomy" id="1735121"/>
    <lineage>
        <taxon>Bacteria</taxon>
        <taxon>Pseudomonadati</taxon>
        <taxon>Pseudomonadota</taxon>
        <taxon>Alphaproteobacteria</taxon>
        <taxon>Sphingomonadales</taxon>
        <taxon>Sphingomonadaceae</taxon>
        <taxon>Sphingomonas</taxon>
    </lineage>
</organism>
<keyword evidence="2 6" id="KW-0349">Heme</keyword>
<dbReference type="GO" id="GO:0046872">
    <property type="term" value="F:metal ion binding"/>
    <property type="evidence" value="ECO:0007669"/>
    <property type="project" value="UniProtKB-KW"/>
</dbReference>
<dbReference type="Proteomes" id="UP000244162">
    <property type="component" value="Unassembled WGS sequence"/>
</dbReference>
<evidence type="ECO:0000256" key="1">
    <source>
        <dbReference type="ARBA" id="ARBA00022448"/>
    </source>
</evidence>
<dbReference type="AlphaFoldDB" id="A0A2T5FZ57"/>
<evidence type="ECO:0000256" key="5">
    <source>
        <dbReference type="ARBA" id="ARBA00023004"/>
    </source>
</evidence>
<dbReference type="InterPro" id="IPR009056">
    <property type="entry name" value="Cyt_c-like_dom"/>
</dbReference>
<dbReference type="EMBL" id="NWBU01000006">
    <property type="protein sequence ID" value="PTQ11887.1"/>
    <property type="molecule type" value="Genomic_DNA"/>
</dbReference>
<evidence type="ECO:0000256" key="2">
    <source>
        <dbReference type="ARBA" id="ARBA00022617"/>
    </source>
</evidence>
<dbReference type="InterPro" id="IPR002327">
    <property type="entry name" value="Cyt_c_1A/1B"/>
</dbReference>
<dbReference type="Pfam" id="PF00034">
    <property type="entry name" value="Cytochrom_C"/>
    <property type="match status" value="1"/>
</dbReference>
<dbReference type="GO" id="GO:0009055">
    <property type="term" value="F:electron transfer activity"/>
    <property type="evidence" value="ECO:0007669"/>
    <property type="project" value="InterPro"/>
</dbReference>
<evidence type="ECO:0000313" key="9">
    <source>
        <dbReference type="Proteomes" id="UP000244162"/>
    </source>
</evidence>
<evidence type="ECO:0000256" key="6">
    <source>
        <dbReference type="PROSITE-ProRule" id="PRU00433"/>
    </source>
</evidence>
<protein>
    <recommendedName>
        <fullName evidence="7">Cytochrome c domain-containing protein</fullName>
    </recommendedName>
</protein>
<evidence type="ECO:0000256" key="3">
    <source>
        <dbReference type="ARBA" id="ARBA00022723"/>
    </source>
</evidence>
<reference evidence="8 9" key="1">
    <citation type="submission" date="2017-09" db="EMBL/GenBank/DDBJ databases">
        <title>Sphingomonas panjinensis sp.nov., isolated from oil-contaminated soil.</title>
        <authorList>
            <person name="Wang L."/>
            <person name="Chen L."/>
        </authorList>
    </citation>
    <scope>NUCLEOTIDE SEQUENCE [LARGE SCALE GENOMIC DNA]</scope>
    <source>
        <strain evidence="8 9">FW-11</strain>
    </source>
</reference>
<evidence type="ECO:0000313" key="8">
    <source>
        <dbReference type="EMBL" id="PTQ11887.1"/>
    </source>
</evidence>
<gene>
    <name evidence="8" type="ORF">CLG96_07770</name>
</gene>